<dbReference type="InterPro" id="IPR015424">
    <property type="entry name" value="PyrdxlP-dep_Trfase"/>
</dbReference>
<dbReference type="Proteomes" id="UP000199437">
    <property type="component" value="Unassembled WGS sequence"/>
</dbReference>
<gene>
    <name evidence="5" type="ORF">SAMN05216290_1809</name>
</gene>
<keyword evidence="5" id="KW-0456">Lyase</keyword>
<reference evidence="6" key="1">
    <citation type="submission" date="2016-10" db="EMBL/GenBank/DDBJ databases">
        <authorList>
            <person name="Varghese N."/>
            <person name="Submissions S."/>
        </authorList>
    </citation>
    <scope>NUCLEOTIDE SEQUENCE [LARGE SCALE GENOMIC DNA]</scope>
    <source>
        <strain evidence="6">CGMCC 1.12402</strain>
    </source>
</reference>
<dbReference type="GeneID" id="99986528"/>
<keyword evidence="6" id="KW-1185">Reference proteome</keyword>
<evidence type="ECO:0000313" key="5">
    <source>
        <dbReference type="EMBL" id="SEW19233.1"/>
    </source>
</evidence>
<dbReference type="RefSeq" id="WP_090258266.1">
    <property type="nucleotide sequence ID" value="NZ_FOIR01000002.1"/>
</dbReference>
<sequence length="395" mass="43483">MEKKDRFSFETHLAHDAERNPNGAVVPPIYQNSLFTFEGWDDIDEAFDNRLDRFIYSRGKNPTVKAVEEKLATLAGGEKSQLFPSGMGAISAAVMHCVNAGDHVITIKNLYGPASNFLASYLKPKFGVEVTFVEGKEVSDFENAIQENTSLIYLESPSSAVFSLQDIEAVAKLAKSKGIKTIIDNTWTSPIYQKPLAMGIDLEIHSCSKYIGGHSDVVAGVVIGSAKDIDAITLKEYEWIGAKMAPFEAWLLLRSLRTLPVRMKQHVENAKAVAEFLENHPKVQLLRWPGAKSFDQKALAAKQMTGLTGLMGFQLRTESLDNIKAFVNGLQLFQLGVSWGGHESLIYAPAISYLKELSPEQFKGLGISLGDMRISVGLENKEDLIADLDQALSLI</sequence>
<dbReference type="EMBL" id="FOIR01000002">
    <property type="protein sequence ID" value="SEW19233.1"/>
    <property type="molecule type" value="Genomic_DNA"/>
</dbReference>
<dbReference type="Pfam" id="PF01053">
    <property type="entry name" value="Cys_Met_Meta_PP"/>
    <property type="match status" value="1"/>
</dbReference>
<dbReference type="GO" id="GO:0030170">
    <property type="term" value="F:pyridoxal phosphate binding"/>
    <property type="evidence" value="ECO:0007669"/>
    <property type="project" value="InterPro"/>
</dbReference>
<dbReference type="PANTHER" id="PTHR11808">
    <property type="entry name" value="TRANS-SULFURATION ENZYME FAMILY MEMBER"/>
    <property type="match status" value="1"/>
</dbReference>
<dbReference type="Gene3D" id="3.40.640.10">
    <property type="entry name" value="Type I PLP-dependent aspartate aminotransferase-like (Major domain)"/>
    <property type="match status" value="1"/>
</dbReference>
<evidence type="ECO:0000256" key="2">
    <source>
        <dbReference type="ARBA" id="ARBA00022898"/>
    </source>
</evidence>
<dbReference type="InterPro" id="IPR015422">
    <property type="entry name" value="PyrdxlP-dep_Trfase_small"/>
</dbReference>
<comment type="similarity">
    <text evidence="4">Belongs to the trans-sulfuration enzymes family.</text>
</comment>
<dbReference type="InterPro" id="IPR015421">
    <property type="entry name" value="PyrdxlP-dep_Trfase_major"/>
</dbReference>
<dbReference type="CDD" id="cd00614">
    <property type="entry name" value="CGS_like"/>
    <property type="match status" value="1"/>
</dbReference>
<keyword evidence="2 3" id="KW-0663">Pyridoxal phosphate</keyword>
<evidence type="ECO:0000256" key="1">
    <source>
        <dbReference type="ARBA" id="ARBA00001933"/>
    </source>
</evidence>
<dbReference type="Gene3D" id="3.90.1150.10">
    <property type="entry name" value="Aspartate Aminotransferase, domain 1"/>
    <property type="match status" value="1"/>
</dbReference>
<evidence type="ECO:0000256" key="4">
    <source>
        <dbReference type="RuleBase" id="RU362118"/>
    </source>
</evidence>
<dbReference type="PANTHER" id="PTHR11808:SF80">
    <property type="entry name" value="CYSTATHIONINE GAMMA-LYASE"/>
    <property type="match status" value="1"/>
</dbReference>
<feature type="modified residue" description="N6-(pyridoxal phosphate)lysine" evidence="3">
    <location>
        <position position="209"/>
    </location>
</feature>
<dbReference type="GO" id="GO:0016846">
    <property type="term" value="F:carbon-sulfur lyase activity"/>
    <property type="evidence" value="ECO:0007669"/>
    <property type="project" value="TreeGrafter"/>
</dbReference>
<protein>
    <submittedName>
        <fullName evidence="5">Cystathionine beta-lyase/cystathionine gamma-synthase</fullName>
    </submittedName>
</protein>
<dbReference type="GO" id="GO:0005737">
    <property type="term" value="C:cytoplasm"/>
    <property type="evidence" value="ECO:0007669"/>
    <property type="project" value="TreeGrafter"/>
</dbReference>
<dbReference type="InterPro" id="IPR000277">
    <property type="entry name" value="Cys/Met-Metab_PyrdxlP-dep_enz"/>
</dbReference>
<comment type="cofactor">
    <cofactor evidence="1 4">
        <name>pyridoxal 5'-phosphate</name>
        <dbReference type="ChEBI" id="CHEBI:597326"/>
    </cofactor>
</comment>
<proteinExistence type="inferred from homology"/>
<evidence type="ECO:0000256" key="3">
    <source>
        <dbReference type="PIRSR" id="PIRSR001434-2"/>
    </source>
</evidence>
<accession>A0A1I0PXF9</accession>
<dbReference type="GO" id="GO:0019346">
    <property type="term" value="P:transsulfuration"/>
    <property type="evidence" value="ECO:0007669"/>
    <property type="project" value="InterPro"/>
</dbReference>
<dbReference type="AlphaFoldDB" id="A0A1I0PXF9"/>
<evidence type="ECO:0000313" key="6">
    <source>
        <dbReference type="Proteomes" id="UP000199437"/>
    </source>
</evidence>
<dbReference type="STRING" id="1267423.SAMN05216290_1809"/>
<organism evidence="5 6">
    <name type="scientific">Roseivirga pacifica</name>
    <dbReference type="NCBI Taxonomy" id="1267423"/>
    <lineage>
        <taxon>Bacteria</taxon>
        <taxon>Pseudomonadati</taxon>
        <taxon>Bacteroidota</taxon>
        <taxon>Cytophagia</taxon>
        <taxon>Cytophagales</taxon>
        <taxon>Roseivirgaceae</taxon>
        <taxon>Roseivirga</taxon>
    </lineage>
</organism>
<dbReference type="SUPFAM" id="SSF53383">
    <property type="entry name" value="PLP-dependent transferases"/>
    <property type="match status" value="1"/>
</dbReference>
<dbReference type="PIRSF" id="PIRSF001434">
    <property type="entry name" value="CGS"/>
    <property type="match status" value="1"/>
</dbReference>
<name>A0A1I0PXF9_9BACT</name>
<dbReference type="OrthoDB" id="634606at2"/>
<dbReference type="FunFam" id="3.40.640.10:FF:000046">
    <property type="entry name" value="Cystathionine gamma-lyase"/>
    <property type="match status" value="1"/>
</dbReference>